<protein>
    <submittedName>
        <fullName evidence="5">Alpha-galactosidase</fullName>
        <ecNumber evidence="5">3.2.1.22</ecNumber>
    </submittedName>
</protein>
<dbReference type="NCBIfam" id="TIGR04183">
    <property type="entry name" value="Por_Secre_tail"/>
    <property type="match status" value="1"/>
</dbReference>
<organism evidence="5">
    <name type="scientific">hydrothermal vent metagenome</name>
    <dbReference type="NCBI Taxonomy" id="652676"/>
    <lineage>
        <taxon>unclassified sequences</taxon>
        <taxon>metagenomes</taxon>
        <taxon>ecological metagenomes</taxon>
    </lineage>
</organism>
<keyword evidence="2 5" id="KW-0326">Glycosidase</keyword>
<evidence type="ECO:0000256" key="2">
    <source>
        <dbReference type="ARBA" id="ARBA00023295"/>
    </source>
</evidence>
<dbReference type="Pfam" id="PF16874">
    <property type="entry name" value="Glyco_hydro_36C"/>
    <property type="match status" value="1"/>
</dbReference>
<sequence length="963" mass="109180">MKYLINYFFLFFLSTSILQAAKPTAAEIALLTEWIENSLPGNLPFSFTYNGQSSNIFLSNWQFKQTDEIIDTYRIKRTLTYIDPITNLIVECVATIYTDYPAVEWVLYFRNNGDSDTPIIQDVNSLNTTMNHENTTTNSAVVQAKKWNAASDWGNQSADWQYMQGWFTNLAPLDSFDVTTYPDLERWTSGGGAPWIGVNTSQEPIFVNNVSIKPGTLVMTTRNGYDGGDPGPGSCPTLAWICPETGSYDLDVSLQNIGIGGNGVEWLLYDSDYNIITSGNIDNQGVGSFSLANEFIDIGKTFYVTFNSRGDTTGDLTQVDFNITEVDTIGSTGDYLLYYSNGSTASVTDFKPIQRELVANQILNFTPNGGRSSDGVLPFFNIEQADNTGRVVAIGWTGQWAATFTRDDDSDLNITAGLEHTHLKLHSGEEIRTPSILLVFWEKDRMRGHNLLRSLILDHYSPTPGDKPLDPPLCAGNSGVIGFNNTTETNQIEAVNDFASHNIPINTWWLDAGWSTGGFPEGMGTWQPDPSRFPNGMKPVADVIHEKNMKFLLWFEPERVMRNTWLYNEHPDWLFQPSDLPGELVYQTNWRLLNLGNEYALNWAKNYFSDMISSSGIDIYRQDFNMHPLYYWQNNEADDRQGINEIKHIEGLYEYMDYLLQEHPNLIIDNCASGGRRLDIEMTKRSIPLWRTDHCWDPVSDQSQTYGISFWLPLSGMGVNTTNSTYAFHSAMGPNFVLAYDFFNAGTPWNWFDEMLNQLKDVRKYFYGDYYPLTSYSTQDNVWMAYQFNREDSTDGMVLAFRRSNSGSTTKAFQLHGLDPAQNYNITNMNDGNSQTLTGQDLMQGGLNIELSNTATSALFVYSKDRVSGLHELTQIKHFNLKQNYPNPFNPVTTIYYQLPYFSNVELSIYNPIGQKVATLVFEKQMAGYHEVKWDATGFSSGIYYYRLNAGEFSDVKKMLLLK</sequence>
<dbReference type="Gene3D" id="2.70.98.60">
    <property type="entry name" value="alpha-galactosidase from lactobacil brevis"/>
    <property type="match status" value="2"/>
</dbReference>
<dbReference type="InterPro" id="IPR038417">
    <property type="entry name" value="Alpga-gal_N_sf"/>
</dbReference>
<proteinExistence type="predicted"/>
<name>A0A3B1CEQ4_9ZZZZ</name>
<evidence type="ECO:0000256" key="1">
    <source>
        <dbReference type="ARBA" id="ARBA00022801"/>
    </source>
</evidence>
<dbReference type="InterPro" id="IPR013785">
    <property type="entry name" value="Aldolase_TIM"/>
</dbReference>
<dbReference type="Pfam" id="PF18962">
    <property type="entry name" value="Por_Secre_tail"/>
    <property type="match status" value="1"/>
</dbReference>
<dbReference type="Pfam" id="PF02065">
    <property type="entry name" value="Melibiase"/>
    <property type="match status" value="1"/>
</dbReference>
<evidence type="ECO:0000259" key="4">
    <source>
        <dbReference type="Pfam" id="PF18962"/>
    </source>
</evidence>
<dbReference type="Gene3D" id="2.60.40.1180">
    <property type="entry name" value="Golgi alpha-mannosidase II"/>
    <property type="match status" value="1"/>
</dbReference>
<reference evidence="5" key="1">
    <citation type="submission" date="2018-06" db="EMBL/GenBank/DDBJ databases">
        <authorList>
            <person name="Zhirakovskaya E."/>
        </authorList>
    </citation>
    <scope>NUCLEOTIDE SEQUENCE</scope>
</reference>
<dbReference type="PRINTS" id="PR00743">
    <property type="entry name" value="GLHYDRLASE36"/>
</dbReference>
<dbReference type="InterPro" id="IPR031705">
    <property type="entry name" value="Glyco_hydro_36_C"/>
</dbReference>
<gene>
    <name evidence="5" type="ORF">MNBD_IGNAVI01-932</name>
</gene>
<dbReference type="GO" id="GO:0004557">
    <property type="term" value="F:alpha-galactosidase activity"/>
    <property type="evidence" value="ECO:0007669"/>
    <property type="project" value="UniProtKB-EC"/>
</dbReference>
<dbReference type="GO" id="GO:0016052">
    <property type="term" value="P:carbohydrate catabolic process"/>
    <property type="evidence" value="ECO:0007669"/>
    <property type="project" value="InterPro"/>
</dbReference>
<feature type="domain" description="Secretion system C-terminal sorting" evidence="4">
    <location>
        <begin position="885"/>
        <end position="959"/>
    </location>
</feature>
<dbReference type="CDD" id="cd14791">
    <property type="entry name" value="GH36"/>
    <property type="match status" value="1"/>
</dbReference>
<evidence type="ECO:0000313" key="5">
    <source>
        <dbReference type="EMBL" id="VAX21150.1"/>
    </source>
</evidence>
<feature type="domain" description="Glycosyl hydrolase family 36 C-terminal" evidence="3">
    <location>
        <begin position="783"/>
        <end position="860"/>
    </location>
</feature>
<dbReference type="EMBL" id="UOGD01000187">
    <property type="protein sequence ID" value="VAX21150.1"/>
    <property type="molecule type" value="Genomic_DNA"/>
</dbReference>
<keyword evidence="1 5" id="KW-0378">Hydrolase</keyword>
<dbReference type="Gene3D" id="3.20.20.70">
    <property type="entry name" value="Aldolase class I"/>
    <property type="match status" value="1"/>
</dbReference>
<dbReference type="InterPro" id="IPR017853">
    <property type="entry name" value="GH"/>
</dbReference>
<evidence type="ECO:0000259" key="3">
    <source>
        <dbReference type="Pfam" id="PF16874"/>
    </source>
</evidence>
<dbReference type="SUPFAM" id="SSF51445">
    <property type="entry name" value="(Trans)glycosidases"/>
    <property type="match status" value="1"/>
</dbReference>
<dbReference type="InterPro" id="IPR013780">
    <property type="entry name" value="Glyco_hydro_b"/>
</dbReference>
<dbReference type="InterPro" id="IPR002252">
    <property type="entry name" value="Glyco_hydro_36"/>
</dbReference>
<dbReference type="Gene3D" id="2.60.40.4070">
    <property type="match status" value="1"/>
</dbReference>
<dbReference type="InterPro" id="IPR026444">
    <property type="entry name" value="Secre_tail"/>
</dbReference>
<accession>A0A3B1CEQ4</accession>
<dbReference type="AlphaFoldDB" id="A0A3B1CEQ4"/>
<dbReference type="EC" id="3.2.1.22" evidence="5"/>